<name>A0A3P2A795_9NEIS</name>
<dbReference type="RefSeq" id="WP_124794320.1">
    <property type="nucleotide sequence ID" value="NZ_RQYC01000004.1"/>
</dbReference>
<dbReference type="Proteomes" id="UP000269923">
    <property type="component" value="Unassembled WGS sequence"/>
</dbReference>
<dbReference type="EMBL" id="RQYC01000004">
    <property type="protein sequence ID" value="RRD90756.1"/>
    <property type="molecule type" value="Genomic_DNA"/>
</dbReference>
<accession>A0A3P2A795</accession>
<evidence type="ECO:0000313" key="2">
    <source>
        <dbReference type="Proteomes" id="UP000269923"/>
    </source>
</evidence>
<keyword evidence="2" id="KW-1185">Reference proteome</keyword>
<comment type="caution">
    <text evidence="1">The sequence shown here is derived from an EMBL/GenBank/DDBJ whole genome shotgun (WGS) entry which is preliminary data.</text>
</comment>
<protein>
    <submittedName>
        <fullName evidence="1">Uncharacterized protein</fullName>
    </submittedName>
</protein>
<evidence type="ECO:0000313" key="1">
    <source>
        <dbReference type="EMBL" id="RRD90756.1"/>
    </source>
</evidence>
<reference evidence="1 2" key="1">
    <citation type="submission" date="2018-11" db="EMBL/GenBank/DDBJ databases">
        <title>Genomes From Bacteria Associated with the Canine Oral Cavity: a Test Case for Automated Genome-Based Taxonomic Assignment.</title>
        <authorList>
            <person name="Coil D.A."/>
            <person name="Jospin G."/>
            <person name="Darling A.E."/>
            <person name="Wallis C."/>
            <person name="Davis I.J."/>
            <person name="Harris S."/>
            <person name="Eisen J.A."/>
            <person name="Holcombe L.J."/>
            <person name="O'Flynn C."/>
        </authorList>
    </citation>
    <scope>NUCLEOTIDE SEQUENCE [LARGE SCALE GENOMIC DNA]</scope>
    <source>
        <strain evidence="1 2">COT-280</strain>
    </source>
</reference>
<dbReference type="AlphaFoldDB" id="A0A3P2A795"/>
<gene>
    <name evidence="1" type="ORF">EII21_03875</name>
</gene>
<proteinExistence type="predicted"/>
<organism evidence="1 2">
    <name type="scientific">Conchiformibius steedae</name>
    <dbReference type="NCBI Taxonomy" id="153493"/>
    <lineage>
        <taxon>Bacteria</taxon>
        <taxon>Pseudomonadati</taxon>
        <taxon>Pseudomonadota</taxon>
        <taxon>Betaproteobacteria</taxon>
        <taxon>Neisseriales</taxon>
        <taxon>Neisseriaceae</taxon>
        <taxon>Conchiformibius</taxon>
    </lineage>
</organism>
<sequence>MNTRHDFYGWQIGQSAAVSQIKQFNSLKDFAPDCIIDRVYFPHFARKNLCPVLARVAILPTCAAGKPFQ</sequence>